<dbReference type="OrthoDB" id="1934555at2759"/>
<name>A0A1S3ZTR8_TOBAC</name>
<dbReference type="PaxDb" id="4097-A0A1S3ZTR8"/>
<evidence type="ECO:0000313" key="2">
    <source>
        <dbReference type="RefSeq" id="XP_016467806.1"/>
    </source>
</evidence>
<dbReference type="PANTHER" id="PTHR34371">
    <property type="entry name" value="OS01G0551000 PROTEIN"/>
    <property type="match status" value="1"/>
</dbReference>
<dbReference type="Pfam" id="PF05097">
    <property type="entry name" value="DUF688"/>
    <property type="match status" value="1"/>
</dbReference>
<sequence>MGSEEPSSRVPKLLEFSVPAKQSQKHKEMPNSPLHTLASVPFQWEQEPGKPNLPNSTFNIKPKFLEPPPRLYLDSIKTPSPNTVFDGPYNININKPKFSSSSFRFLKNNLQGNWWQKINVKRKGNTADDSTSSSVFLCSIDSTDSGNGNCDNKGRSSSARMASFRKNGSLSNLSSRSHIWPYTRVSSKSYQGRIANQRRKCTSRNFQHEQSF</sequence>
<feature type="region of interest" description="Disordered" evidence="1">
    <location>
        <begin position="1"/>
        <end position="34"/>
    </location>
</feature>
<dbReference type="AlphaFoldDB" id="A0A1S3ZTR8"/>
<protein>
    <submittedName>
        <fullName evidence="2">Uncharacterized protein isoform X1</fullName>
    </submittedName>
</protein>
<accession>A0A1S3ZTR8</accession>
<evidence type="ECO:0000256" key="1">
    <source>
        <dbReference type="SAM" id="MobiDB-lite"/>
    </source>
</evidence>
<dbReference type="KEGG" id="nta:107790397"/>
<dbReference type="PANTHER" id="PTHR34371:SF13">
    <property type="match status" value="1"/>
</dbReference>
<proteinExistence type="predicted"/>
<dbReference type="RefSeq" id="XP_016467806.1">
    <property type="nucleotide sequence ID" value="XM_016612320.1"/>
</dbReference>
<reference evidence="2" key="1">
    <citation type="submission" date="2025-08" db="UniProtKB">
        <authorList>
            <consortium name="RefSeq"/>
        </authorList>
    </citation>
    <scope>IDENTIFICATION</scope>
</reference>
<gene>
    <name evidence="2" type="primary">LOC107790397</name>
</gene>
<dbReference type="InterPro" id="IPR007789">
    <property type="entry name" value="DUF688"/>
</dbReference>
<organism evidence="2">
    <name type="scientific">Nicotiana tabacum</name>
    <name type="common">Common tobacco</name>
    <dbReference type="NCBI Taxonomy" id="4097"/>
    <lineage>
        <taxon>Eukaryota</taxon>
        <taxon>Viridiplantae</taxon>
        <taxon>Streptophyta</taxon>
        <taxon>Embryophyta</taxon>
        <taxon>Tracheophyta</taxon>
        <taxon>Spermatophyta</taxon>
        <taxon>Magnoliopsida</taxon>
        <taxon>eudicotyledons</taxon>
        <taxon>Gunneridae</taxon>
        <taxon>Pentapetalae</taxon>
        <taxon>asterids</taxon>
        <taxon>lamiids</taxon>
        <taxon>Solanales</taxon>
        <taxon>Solanaceae</taxon>
        <taxon>Nicotianoideae</taxon>
        <taxon>Nicotianeae</taxon>
        <taxon>Nicotiana</taxon>
    </lineage>
</organism>